<evidence type="ECO:0000313" key="2">
    <source>
        <dbReference type="Proteomes" id="UP000612282"/>
    </source>
</evidence>
<organism evidence="1 2">
    <name type="scientific">Actinoplanes couchii</name>
    <dbReference type="NCBI Taxonomy" id="403638"/>
    <lineage>
        <taxon>Bacteria</taxon>
        <taxon>Bacillati</taxon>
        <taxon>Actinomycetota</taxon>
        <taxon>Actinomycetes</taxon>
        <taxon>Micromonosporales</taxon>
        <taxon>Micromonosporaceae</taxon>
        <taxon>Actinoplanes</taxon>
    </lineage>
</organism>
<proteinExistence type="predicted"/>
<evidence type="ECO:0000313" key="1">
    <source>
        <dbReference type="EMBL" id="GID54909.1"/>
    </source>
</evidence>
<sequence>MGDVGELAGLLERIDVSATSPDGAIRATVSGRLRLTLDIRSRDYTSCSETDLAHRIERLATTLWIRYHREYAEVEEAFLGPPGADPTPEDRRFGQEAADLTVTATSPGGWVTVTSRALATWTVRLEPGIQRELSVDRFAAEAIAAATGAIGAYRAGRMRLLDRYYDLSNGLPPWRRADSPREPW</sequence>
<name>A0ABQ3X8S4_9ACTN</name>
<comment type="caution">
    <text evidence="1">The sequence shown here is derived from an EMBL/GenBank/DDBJ whole genome shotgun (WGS) entry which is preliminary data.</text>
</comment>
<protein>
    <recommendedName>
        <fullName evidence="3">YbaB/EbfC DNA-binding family protein</fullName>
    </recommendedName>
</protein>
<reference evidence="1 2" key="1">
    <citation type="submission" date="2021-01" db="EMBL/GenBank/DDBJ databases">
        <title>Whole genome shotgun sequence of Actinoplanes couchii NBRC 106145.</title>
        <authorList>
            <person name="Komaki H."/>
            <person name="Tamura T."/>
        </authorList>
    </citation>
    <scope>NUCLEOTIDE SEQUENCE [LARGE SCALE GENOMIC DNA]</scope>
    <source>
        <strain evidence="1 2">NBRC 106145</strain>
    </source>
</reference>
<gene>
    <name evidence="1" type="ORF">Aco03nite_033130</name>
</gene>
<evidence type="ECO:0008006" key="3">
    <source>
        <dbReference type="Google" id="ProtNLM"/>
    </source>
</evidence>
<keyword evidence="2" id="KW-1185">Reference proteome</keyword>
<accession>A0ABQ3X8S4</accession>
<dbReference type="Proteomes" id="UP000612282">
    <property type="component" value="Unassembled WGS sequence"/>
</dbReference>
<dbReference type="EMBL" id="BOMG01000044">
    <property type="protein sequence ID" value="GID54909.1"/>
    <property type="molecule type" value="Genomic_DNA"/>
</dbReference>